<comment type="caution">
    <text evidence="1">The sequence shown here is derived from an EMBL/GenBank/DDBJ whole genome shotgun (WGS) entry which is preliminary data.</text>
</comment>
<evidence type="ECO:0000313" key="1">
    <source>
        <dbReference type="EMBL" id="PIZ48911.1"/>
    </source>
</evidence>
<dbReference type="AlphaFoldDB" id="A0A2M7TMW9"/>
<keyword evidence="1" id="KW-0547">Nucleotide-binding</keyword>
<keyword evidence="1" id="KW-0067">ATP-binding</keyword>
<sequence>IFEYLNKAGNTVILVTHEKDIAEHAKKIIKLHDGQIIGNI</sequence>
<organism evidence="1 2">
    <name type="scientific">Candidatus Woesebacteria bacterium CG_4_10_14_0_2_um_filter_39_14</name>
    <dbReference type="NCBI Taxonomy" id="1975054"/>
    <lineage>
        <taxon>Bacteria</taxon>
        <taxon>Candidatus Woeseibacteriota</taxon>
    </lineage>
</organism>
<dbReference type="InterPro" id="IPR027417">
    <property type="entry name" value="P-loop_NTPase"/>
</dbReference>
<proteinExistence type="predicted"/>
<accession>A0A2M7TMW9</accession>
<dbReference type="Proteomes" id="UP000229753">
    <property type="component" value="Unassembled WGS sequence"/>
</dbReference>
<gene>
    <name evidence="1" type="ORF">COY29_02785</name>
</gene>
<dbReference type="Gene3D" id="3.40.50.300">
    <property type="entry name" value="P-loop containing nucleotide triphosphate hydrolases"/>
    <property type="match status" value="1"/>
</dbReference>
<name>A0A2M7TMW9_9BACT</name>
<dbReference type="EMBL" id="PFNO01000090">
    <property type="protein sequence ID" value="PIZ48911.1"/>
    <property type="molecule type" value="Genomic_DNA"/>
</dbReference>
<reference evidence="2" key="1">
    <citation type="submission" date="2017-09" db="EMBL/GenBank/DDBJ databases">
        <title>Depth-based differentiation of microbial function through sediment-hosted aquifers and enrichment of novel symbionts in the deep terrestrial subsurface.</title>
        <authorList>
            <person name="Probst A.J."/>
            <person name="Ladd B."/>
            <person name="Jarett J.K."/>
            <person name="Geller-Mcgrath D.E."/>
            <person name="Sieber C.M.K."/>
            <person name="Emerson J.B."/>
            <person name="Anantharaman K."/>
            <person name="Thomas B.C."/>
            <person name="Malmstrom R."/>
            <person name="Stieglmeier M."/>
            <person name="Klingl A."/>
            <person name="Woyke T."/>
            <person name="Ryan C.M."/>
            <person name="Banfield J.F."/>
        </authorList>
    </citation>
    <scope>NUCLEOTIDE SEQUENCE [LARGE SCALE GENOMIC DNA]</scope>
</reference>
<evidence type="ECO:0000313" key="2">
    <source>
        <dbReference type="Proteomes" id="UP000229753"/>
    </source>
</evidence>
<dbReference type="GO" id="GO:0005524">
    <property type="term" value="F:ATP binding"/>
    <property type="evidence" value="ECO:0007669"/>
    <property type="project" value="UniProtKB-KW"/>
</dbReference>
<dbReference type="SUPFAM" id="SSF52540">
    <property type="entry name" value="P-loop containing nucleoside triphosphate hydrolases"/>
    <property type="match status" value="1"/>
</dbReference>
<protein>
    <submittedName>
        <fullName evidence="1">Macrolide ABC transporter ATP-binding protein</fullName>
    </submittedName>
</protein>
<feature type="non-terminal residue" evidence="1">
    <location>
        <position position="1"/>
    </location>
</feature>